<feature type="non-terminal residue" evidence="3">
    <location>
        <position position="1"/>
    </location>
</feature>
<dbReference type="InterPro" id="IPR036291">
    <property type="entry name" value="NAD(P)-bd_dom_sf"/>
</dbReference>
<dbReference type="PRINTS" id="PR00081">
    <property type="entry name" value="GDHRDH"/>
</dbReference>
<dbReference type="AlphaFoldDB" id="A0AAV5WX53"/>
<gene>
    <name evidence="3" type="ORF">PFISCL1PPCAC_27953</name>
</gene>
<proteinExistence type="inferred from homology"/>
<comment type="caution">
    <text evidence="3">The sequence shown here is derived from an EMBL/GenBank/DDBJ whole genome shotgun (WGS) entry which is preliminary data.</text>
</comment>
<protein>
    <recommendedName>
        <fullName evidence="5">Dehydrogenase</fullName>
    </recommendedName>
</protein>
<dbReference type="PANTHER" id="PTHR43313">
    <property type="entry name" value="SHORT-CHAIN DEHYDROGENASE/REDUCTASE FAMILY 9C"/>
    <property type="match status" value="1"/>
</dbReference>
<dbReference type="InterPro" id="IPR020904">
    <property type="entry name" value="Sc_DH/Rdtase_CS"/>
</dbReference>
<accession>A0AAV5WX53</accession>
<evidence type="ECO:0000313" key="4">
    <source>
        <dbReference type="Proteomes" id="UP001432322"/>
    </source>
</evidence>
<dbReference type="PANTHER" id="PTHR43313:SF1">
    <property type="entry name" value="3BETA-HYDROXYSTEROID DEHYDROGENASE DHS-16"/>
    <property type="match status" value="1"/>
</dbReference>
<dbReference type="PROSITE" id="PS00061">
    <property type="entry name" value="ADH_SHORT"/>
    <property type="match status" value="1"/>
</dbReference>
<dbReference type="SUPFAM" id="SSF51735">
    <property type="entry name" value="NAD(P)-binding Rossmann-fold domains"/>
    <property type="match status" value="1"/>
</dbReference>
<dbReference type="GO" id="GO:0016491">
    <property type="term" value="F:oxidoreductase activity"/>
    <property type="evidence" value="ECO:0007669"/>
    <property type="project" value="UniProtKB-KW"/>
</dbReference>
<dbReference type="Proteomes" id="UP001432322">
    <property type="component" value="Unassembled WGS sequence"/>
</dbReference>
<evidence type="ECO:0000313" key="3">
    <source>
        <dbReference type="EMBL" id="GMT36656.1"/>
    </source>
</evidence>
<sequence>LEDDSSVDAFVTSIKRYLKENEKRLYGFVNNAGLFAAGASEWMTRDTMRRIFNVNTIGAMELSNKMAPLLHATGGRMVSISSVSALVHGPQLALYGASKAALDNFMSSMRVETQRKFSVHLILPGGFRTPLLNPELLRANIATNWNRTPRDVQHDFGEEFYNTFVQNWTEGVVKYANSQPSWVVDNVEHALFASYPRDRYYTGYDAITLFSFLSFAPTWIQDRVLRRANARFFRANGRAVLMSIYDEDFVPTENRPAAA</sequence>
<keyword evidence="1" id="KW-0560">Oxidoreductase</keyword>
<evidence type="ECO:0000256" key="1">
    <source>
        <dbReference type="ARBA" id="ARBA00023002"/>
    </source>
</evidence>
<comment type="similarity">
    <text evidence="2">Belongs to the short-chain dehydrogenases/reductases (SDR) family.</text>
</comment>
<evidence type="ECO:0000256" key="2">
    <source>
        <dbReference type="RuleBase" id="RU000363"/>
    </source>
</evidence>
<dbReference type="Gene3D" id="3.40.50.720">
    <property type="entry name" value="NAD(P)-binding Rossmann-like Domain"/>
    <property type="match status" value="1"/>
</dbReference>
<dbReference type="EMBL" id="BTSY01000007">
    <property type="protein sequence ID" value="GMT36656.1"/>
    <property type="molecule type" value="Genomic_DNA"/>
</dbReference>
<dbReference type="Pfam" id="PF00106">
    <property type="entry name" value="adh_short"/>
    <property type="match status" value="1"/>
</dbReference>
<evidence type="ECO:0008006" key="5">
    <source>
        <dbReference type="Google" id="ProtNLM"/>
    </source>
</evidence>
<keyword evidence="4" id="KW-1185">Reference proteome</keyword>
<dbReference type="InterPro" id="IPR002347">
    <property type="entry name" value="SDR_fam"/>
</dbReference>
<name>A0AAV5WX53_9BILA</name>
<dbReference type="PRINTS" id="PR00080">
    <property type="entry name" value="SDRFAMILY"/>
</dbReference>
<organism evidence="3 4">
    <name type="scientific">Pristionchus fissidentatus</name>
    <dbReference type="NCBI Taxonomy" id="1538716"/>
    <lineage>
        <taxon>Eukaryota</taxon>
        <taxon>Metazoa</taxon>
        <taxon>Ecdysozoa</taxon>
        <taxon>Nematoda</taxon>
        <taxon>Chromadorea</taxon>
        <taxon>Rhabditida</taxon>
        <taxon>Rhabditina</taxon>
        <taxon>Diplogasteromorpha</taxon>
        <taxon>Diplogasteroidea</taxon>
        <taxon>Neodiplogasteridae</taxon>
        <taxon>Pristionchus</taxon>
    </lineage>
</organism>
<reference evidence="3" key="1">
    <citation type="submission" date="2023-10" db="EMBL/GenBank/DDBJ databases">
        <title>Genome assembly of Pristionchus species.</title>
        <authorList>
            <person name="Yoshida K."/>
            <person name="Sommer R.J."/>
        </authorList>
    </citation>
    <scope>NUCLEOTIDE SEQUENCE</scope>
    <source>
        <strain evidence="3">RS5133</strain>
    </source>
</reference>
<dbReference type="GO" id="GO:0008202">
    <property type="term" value="P:steroid metabolic process"/>
    <property type="evidence" value="ECO:0007669"/>
    <property type="project" value="TreeGrafter"/>
</dbReference>